<name>A0A4U0YWD4_9RHOB</name>
<dbReference type="InterPro" id="IPR024983">
    <property type="entry name" value="CHAT_dom"/>
</dbReference>
<reference evidence="2 3" key="1">
    <citation type="submission" date="2019-04" db="EMBL/GenBank/DDBJ databases">
        <title>Crypto-aerobic microbial life in anoxic (sulfidic) marine sediments.</title>
        <authorList>
            <person name="Bhattacharya S."/>
            <person name="Roy C."/>
            <person name="Mondal N."/>
            <person name="Sarkar J."/>
            <person name="Mandal S."/>
            <person name="Rameez M.J."/>
            <person name="Ghosh W."/>
        </authorList>
    </citation>
    <scope>NUCLEOTIDE SEQUENCE [LARGE SCALE GENOMIC DNA]</scope>
    <source>
        <strain evidence="2 3">SBBC</strain>
    </source>
</reference>
<dbReference type="Pfam" id="PF12770">
    <property type="entry name" value="CHAT"/>
    <property type="match status" value="1"/>
</dbReference>
<dbReference type="RefSeq" id="WP_136794049.1">
    <property type="nucleotide sequence ID" value="NZ_SWAU01000262.1"/>
</dbReference>
<gene>
    <name evidence="2" type="ORF">FAZ78_19760</name>
</gene>
<evidence type="ECO:0000259" key="1">
    <source>
        <dbReference type="Pfam" id="PF12770"/>
    </source>
</evidence>
<dbReference type="EMBL" id="SWAU01000262">
    <property type="protein sequence ID" value="TKA94896.1"/>
    <property type="molecule type" value="Genomic_DNA"/>
</dbReference>
<organism evidence="2 3">
    <name type="scientific">Cereibacter changlensis</name>
    <dbReference type="NCBI Taxonomy" id="402884"/>
    <lineage>
        <taxon>Bacteria</taxon>
        <taxon>Pseudomonadati</taxon>
        <taxon>Pseudomonadota</taxon>
        <taxon>Alphaproteobacteria</taxon>
        <taxon>Rhodobacterales</taxon>
        <taxon>Paracoccaceae</taxon>
        <taxon>Cereibacter</taxon>
    </lineage>
</organism>
<proteinExistence type="predicted"/>
<dbReference type="Proteomes" id="UP000306340">
    <property type="component" value="Unassembled WGS sequence"/>
</dbReference>
<evidence type="ECO:0000313" key="2">
    <source>
        <dbReference type="EMBL" id="TKA94896.1"/>
    </source>
</evidence>
<sequence>MKQHFHNRPKDTVGRTEIQIRNRADIFLQIELESRNERLYSRISSPKHSISYAPSQLTLSPLDLDQIFERIVSAARKSSEMPKSTFRSIAEEGYDLFCRIFEGNDEVAQELVQWITERSSSRNGEDLAALVSGYLSPPRILIIADGINVPWELLYAVNPSQYSADGTSTEIDPKFFLGCNFVFQKHLRLEKSRASYTAIMNPSEGASFFLGDRLRYAEPIERKEIESEFLRDGRRFTLEEPFPPNTRSGPRDLVAKRINATTDPILHFACHAAVENGRAVLRLREGYFQEQLPLLQALNERPPGATFVFLNACELSVRRSGDYCGIVNGLMAKGVAMVISTLIPVSDHIAALFSHSVYKYFLSSGNRSLLDAVFLARRRILEDQGSLVGLTYSTYGSWDLIRS</sequence>
<dbReference type="AlphaFoldDB" id="A0A4U0YWD4"/>
<feature type="domain" description="CHAT" evidence="1">
    <location>
        <begin position="139"/>
        <end position="384"/>
    </location>
</feature>
<protein>
    <submittedName>
        <fullName evidence="2">CHAT domain-containing protein</fullName>
    </submittedName>
</protein>
<comment type="caution">
    <text evidence="2">The sequence shown here is derived from an EMBL/GenBank/DDBJ whole genome shotgun (WGS) entry which is preliminary data.</text>
</comment>
<evidence type="ECO:0000313" key="3">
    <source>
        <dbReference type="Proteomes" id="UP000306340"/>
    </source>
</evidence>
<accession>A0A4U0YWD4</accession>